<dbReference type="AlphaFoldDB" id="A0A7W7ZRS6"/>
<protein>
    <submittedName>
        <fullName evidence="2">Dipeptidyl aminopeptidase/acylaminoacyl peptidase</fullName>
    </submittedName>
</protein>
<proteinExistence type="predicted"/>
<keyword evidence="2" id="KW-0645">Protease</keyword>
<dbReference type="Proteomes" id="UP000584867">
    <property type="component" value="Unassembled WGS sequence"/>
</dbReference>
<feature type="chain" id="PRO_5031045415" evidence="1">
    <location>
        <begin position="23"/>
        <end position="800"/>
    </location>
</feature>
<dbReference type="SUPFAM" id="SSF53474">
    <property type="entry name" value="alpha/beta-Hydrolases"/>
    <property type="match status" value="1"/>
</dbReference>
<name>A0A7W7ZRS6_9BACT</name>
<dbReference type="GO" id="GO:0004177">
    <property type="term" value="F:aminopeptidase activity"/>
    <property type="evidence" value="ECO:0007669"/>
    <property type="project" value="UniProtKB-KW"/>
</dbReference>
<reference evidence="2 3" key="1">
    <citation type="submission" date="2020-08" db="EMBL/GenBank/DDBJ databases">
        <title>Genomic Encyclopedia of Type Strains, Phase IV (KMG-V): Genome sequencing to study the core and pangenomes of soil and plant-associated prokaryotes.</title>
        <authorList>
            <person name="Whitman W."/>
        </authorList>
    </citation>
    <scope>NUCLEOTIDE SEQUENCE [LARGE SCALE GENOMIC DNA]</scope>
    <source>
        <strain evidence="2 3">X5P3</strain>
    </source>
</reference>
<evidence type="ECO:0000313" key="2">
    <source>
        <dbReference type="EMBL" id="MBB5064971.1"/>
    </source>
</evidence>
<dbReference type="RefSeq" id="WP_184257301.1">
    <property type="nucleotide sequence ID" value="NZ_JACHIO010000013.1"/>
</dbReference>
<gene>
    <name evidence="2" type="ORF">HDF15_003333</name>
</gene>
<comment type="caution">
    <text evidence="2">The sequence shown here is derived from an EMBL/GenBank/DDBJ whole genome shotgun (WGS) entry which is preliminary data.</text>
</comment>
<keyword evidence="2" id="KW-0378">Hydrolase</keyword>
<sequence length="800" mass="89731">MFLAQRWIVSVLTLLVSLNAFSQDRAFSVRDDIAMVRFNHLAARAPGSGSDIANRSPDGKYFAVVTTKGILGEDLVESDINLFDRDAVESYLENPSIHVPPQPKVIARIRSYPHHQEASDYAPVIKDVRWSLTGSQIFFRAEDMRGNFQLYEADAEGGESHALTPVARSVEHFDLVKNVIVYTYSMPQSVGQEESPRNLDAIDITGRDLYDVLFPGRQQALRPENYSMGVLKRRQGHWQDRPVPQYSFRDGSYLDSVFPFVLSPLGDKVITVAPVTTVPEAWKVYEPAPGYGQFRFGKQDSLRVAPNNPNRPRQYLVVDLATGRIDLRVEAPNGRSLAYIDSNRAAWSNDETRAVVTNTFLPLPEDSSPATTAGPCPVASIDLPTRMVQCLFLPRDKSTKGHPRVMDVAFGRDKNEIVLLVSGVSAGNEVMLYRLINGAWTLASVSELTGIGLDIPETLAQRRSVQSELRVFIKEGLNTPPTLWAEDATKKLSRQIWDPNPQLSHLLFGEAAEYRWNDKRGHEWTGALVKPVGFTPGKRYPFVLQMYSYHRGEFLTDGTSPTAFAARQLASAGFVVLQIPKRPDTFSDADPQDAFEGYRSAVAALSEDGLIDPKRGGVVGFSWTYWYATNAISQDPSLFAAATVADGLDNSYMQYQLTAVNGYGIRQQMETIYGGAPIGKGLTSWLERAPDFHFDRIQTPVRIEAIDPWSVLGVWDLYASLFLQGKPVDLIYFPKGTHIHQRPMERLESQQGDVDWFRFWLQGYEDPDPSKLDQYRRWRELRQLRDSAQTSVVPPNAGQK</sequence>
<organism evidence="2 3">
    <name type="scientific">Granulicella mallensis</name>
    <dbReference type="NCBI Taxonomy" id="940614"/>
    <lineage>
        <taxon>Bacteria</taxon>
        <taxon>Pseudomonadati</taxon>
        <taxon>Acidobacteriota</taxon>
        <taxon>Terriglobia</taxon>
        <taxon>Terriglobales</taxon>
        <taxon>Acidobacteriaceae</taxon>
        <taxon>Granulicella</taxon>
    </lineage>
</organism>
<dbReference type="EMBL" id="JACHIO010000013">
    <property type="protein sequence ID" value="MBB5064971.1"/>
    <property type="molecule type" value="Genomic_DNA"/>
</dbReference>
<keyword evidence="1" id="KW-0732">Signal</keyword>
<keyword evidence="2" id="KW-0031">Aminopeptidase</keyword>
<accession>A0A7W7ZRS6</accession>
<dbReference type="InterPro" id="IPR029058">
    <property type="entry name" value="AB_hydrolase_fold"/>
</dbReference>
<dbReference type="Gene3D" id="3.40.50.1820">
    <property type="entry name" value="alpha/beta hydrolase"/>
    <property type="match status" value="1"/>
</dbReference>
<evidence type="ECO:0000256" key="1">
    <source>
        <dbReference type="SAM" id="SignalP"/>
    </source>
</evidence>
<feature type="signal peptide" evidence="1">
    <location>
        <begin position="1"/>
        <end position="22"/>
    </location>
</feature>
<evidence type="ECO:0000313" key="3">
    <source>
        <dbReference type="Proteomes" id="UP000584867"/>
    </source>
</evidence>
<dbReference type="SUPFAM" id="SSF82171">
    <property type="entry name" value="DPP6 N-terminal domain-like"/>
    <property type="match status" value="1"/>
</dbReference>